<sequence length="142" mass="16087">METTKKPSNKIADIVRLQRMLKKWKKAADSHKGSGDKKRNGVPKGFLSVSVGEEMRRFVIPTAHLGHRAFLSLLKEAEEEFGFQHEGVLRIPCAASLFESILEVVEKEKKKKRKGKEVYGSCSAEADVMDRFRRQTQKPICG</sequence>
<gene>
    <name evidence="2" type="ORF">SI8410_16019960</name>
</gene>
<dbReference type="Proteomes" id="UP000663760">
    <property type="component" value="Chromosome 16"/>
</dbReference>
<dbReference type="GO" id="GO:0009733">
    <property type="term" value="P:response to auxin"/>
    <property type="evidence" value="ECO:0007669"/>
    <property type="project" value="InterPro"/>
</dbReference>
<evidence type="ECO:0000256" key="1">
    <source>
        <dbReference type="ARBA" id="ARBA00006974"/>
    </source>
</evidence>
<organism evidence="2 3">
    <name type="scientific">Spirodela intermedia</name>
    <name type="common">Intermediate duckweed</name>
    <dbReference type="NCBI Taxonomy" id="51605"/>
    <lineage>
        <taxon>Eukaryota</taxon>
        <taxon>Viridiplantae</taxon>
        <taxon>Streptophyta</taxon>
        <taxon>Embryophyta</taxon>
        <taxon>Tracheophyta</taxon>
        <taxon>Spermatophyta</taxon>
        <taxon>Magnoliopsida</taxon>
        <taxon>Liliopsida</taxon>
        <taxon>Araceae</taxon>
        <taxon>Lemnoideae</taxon>
        <taxon>Spirodela</taxon>
    </lineage>
</organism>
<evidence type="ECO:0000313" key="2">
    <source>
        <dbReference type="EMBL" id="CAA7409282.1"/>
    </source>
</evidence>
<keyword evidence="3" id="KW-1185">Reference proteome</keyword>
<evidence type="ECO:0000313" key="3">
    <source>
        <dbReference type="Proteomes" id="UP000663760"/>
    </source>
</evidence>
<accession>A0A7I8LHF9</accession>
<proteinExistence type="inferred from homology"/>
<dbReference type="EMBL" id="LR746279">
    <property type="protein sequence ID" value="CAA7409282.1"/>
    <property type="molecule type" value="Genomic_DNA"/>
</dbReference>
<reference evidence="2" key="1">
    <citation type="submission" date="2020-02" db="EMBL/GenBank/DDBJ databases">
        <authorList>
            <person name="Scholz U."/>
            <person name="Mascher M."/>
            <person name="Fiebig A."/>
        </authorList>
    </citation>
    <scope>NUCLEOTIDE SEQUENCE</scope>
</reference>
<dbReference type="OrthoDB" id="670661at2759"/>
<dbReference type="Pfam" id="PF02519">
    <property type="entry name" value="Auxin_inducible"/>
    <property type="match status" value="1"/>
</dbReference>
<dbReference type="InterPro" id="IPR003676">
    <property type="entry name" value="SAUR_fam"/>
</dbReference>
<dbReference type="PANTHER" id="PTHR31374">
    <property type="entry name" value="AUXIN-INDUCED PROTEIN-LIKE-RELATED"/>
    <property type="match status" value="1"/>
</dbReference>
<name>A0A7I8LHF9_SPIIN</name>
<comment type="similarity">
    <text evidence="1">Belongs to the ARG7 family.</text>
</comment>
<dbReference type="AlphaFoldDB" id="A0A7I8LHF9"/>
<protein>
    <submittedName>
        <fullName evidence="2">Uncharacterized protein</fullName>
    </submittedName>
</protein>
<dbReference type="PANTHER" id="PTHR31374:SF7">
    <property type="entry name" value="SAUR-LIKE AUXIN-RESPONSIVE PROTEIN FAMILY"/>
    <property type="match status" value="1"/>
</dbReference>